<dbReference type="AlphaFoldDB" id="A0A817AXA1"/>
<dbReference type="Proteomes" id="UP001295469">
    <property type="component" value="Chromosome A04"/>
</dbReference>
<evidence type="ECO:0000313" key="2">
    <source>
        <dbReference type="EMBL" id="CAF2291045.1"/>
    </source>
</evidence>
<reference evidence="2" key="1">
    <citation type="submission" date="2021-01" db="EMBL/GenBank/DDBJ databases">
        <authorList>
            <consortium name="Genoscope - CEA"/>
            <person name="William W."/>
        </authorList>
    </citation>
    <scope>NUCLEOTIDE SEQUENCE</scope>
</reference>
<dbReference type="EMBL" id="HG994368">
    <property type="protein sequence ID" value="CAF1867337.1"/>
    <property type="molecule type" value="Genomic_DNA"/>
</dbReference>
<accession>A0A817AXA1</accession>
<dbReference type="Proteomes" id="UP001295469">
    <property type="component" value="Chromosome C04"/>
</dbReference>
<evidence type="ECO:0000313" key="1">
    <source>
        <dbReference type="EMBL" id="CAF1867337.1"/>
    </source>
</evidence>
<proteinExistence type="predicted"/>
<organism evidence="2">
    <name type="scientific">Brassica napus</name>
    <name type="common">Rape</name>
    <dbReference type="NCBI Taxonomy" id="3708"/>
    <lineage>
        <taxon>Eukaryota</taxon>
        <taxon>Viridiplantae</taxon>
        <taxon>Streptophyta</taxon>
        <taxon>Embryophyta</taxon>
        <taxon>Tracheophyta</taxon>
        <taxon>Spermatophyta</taxon>
        <taxon>Magnoliopsida</taxon>
        <taxon>eudicotyledons</taxon>
        <taxon>Gunneridae</taxon>
        <taxon>Pentapetalae</taxon>
        <taxon>rosids</taxon>
        <taxon>malvids</taxon>
        <taxon>Brassicales</taxon>
        <taxon>Brassicaceae</taxon>
        <taxon>Brassiceae</taxon>
        <taxon>Brassica</taxon>
    </lineage>
</organism>
<protein>
    <submittedName>
        <fullName evidence="2">(rape) hypothetical protein</fullName>
    </submittedName>
</protein>
<name>A0A817AXA1_BRANA</name>
<sequence length="64" mass="7530">MCWYLLNSPNVKTGTYEQARYKDCFLRLTSTKRKDQGFLSHRIETRHTSTTVLETKLPTALHEI</sequence>
<dbReference type="EMBL" id="HG994358">
    <property type="protein sequence ID" value="CAF2291045.1"/>
    <property type="molecule type" value="Genomic_DNA"/>
</dbReference>
<gene>
    <name evidence="2" type="ORF">DARMORV10_A04P26890.1</name>
    <name evidence="1" type="ORF">DARMORV10_C04P64280.1</name>
</gene>